<dbReference type="AlphaFoldDB" id="A0A418VES8"/>
<keyword evidence="2" id="KW-0815">Transposition</keyword>
<keyword evidence="4" id="KW-0233">DNA recombination</keyword>
<evidence type="ECO:0000256" key="4">
    <source>
        <dbReference type="ARBA" id="ARBA00023172"/>
    </source>
</evidence>
<evidence type="ECO:0000256" key="3">
    <source>
        <dbReference type="ARBA" id="ARBA00023125"/>
    </source>
</evidence>
<comment type="caution">
    <text evidence="7">The sequence shown here is derived from an EMBL/GenBank/DDBJ whole genome shotgun (WGS) entry which is preliminary data.</text>
</comment>
<dbReference type="NCBIfam" id="NF033527">
    <property type="entry name" value="transpos_Tn3"/>
    <property type="match status" value="1"/>
</dbReference>
<feature type="domain" description="Tn3 transposase DDE" evidence="5">
    <location>
        <begin position="593"/>
        <end position="981"/>
    </location>
</feature>
<dbReference type="EMBL" id="QYUJ01000009">
    <property type="protein sequence ID" value="RJF74555.1"/>
    <property type="molecule type" value="Genomic_DNA"/>
</dbReference>
<gene>
    <name evidence="7" type="ORF">D3875_03170</name>
</gene>
<evidence type="ECO:0000259" key="6">
    <source>
        <dbReference type="Pfam" id="PF13700"/>
    </source>
</evidence>
<dbReference type="InterPro" id="IPR047653">
    <property type="entry name" value="Tn3-like_transpos"/>
</dbReference>
<accession>A0A418VES8</accession>
<evidence type="ECO:0000313" key="8">
    <source>
        <dbReference type="Proteomes" id="UP000286287"/>
    </source>
</evidence>
<reference evidence="7 8" key="1">
    <citation type="submission" date="2018-09" db="EMBL/GenBank/DDBJ databases">
        <authorList>
            <person name="Zhu H."/>
        </authorList>
    </citation>
    <scope>NUCLEOTIDE SEQUENCE [LARGE SCALE GENOMIC DNA]</scope>
    <source>
        <strain evidence="7 8">K2S05-167</strain>
    </source>
</reference>
<keyword evidence="3" id="KW-0238">DNA-binding</keyword>
<dbReference type="Proteomes" id="UP000286287">
    <property type="component" value="Unassembled WGS sequence"/>
</dbReference>
<evidence type="ECO:0000256" key="2">
    <source>
        <dbReference type="ARBA" id="ARBA00022578"/>
    </source>
</evidence>
<dbReference type="GO" id="GO:0006313">
    <property type="term" value="P:DNA transposition"/>
    <property type="evidence" value="ECO:0007669"/>
    <property type="project" value="InterPro"/>
</dbReference>
<dbReference type="GO" id="GO:0003677">
    <property type="term" value="F:DNA binding"/>
    <property type="evidence" value="ECO:0007669"/>
    <property type="project" value="UniProtKB-KW"/>
</dbReference>
<evidence type="ECO:0000313" key="7">
    <source>
        <dbReference type="EMBL" id="RJF74555.1"/>
    </source>
</evidence>
<sequence>MSQKKYTFSGTMTSRRLRPALLSRAQRQQFTAFPDLTDHLIARYYTLTDDELAWVLDRRRDANRLGFAVQLTLLKHLGRGLDVGEAPPLAVLTCLGEQLNIDPAKFDVYARRDATRREHFGDLCAHLGYEPLSVELNQALRAWLVPIAVVTPQPFALMSALLDELRRRRILVPRISVLERIVVLARTQAENTVYRLLGEITTGHEEALDALLQVPQEHAMAPYTRLKQWPSHAKPSNILKLMERLQFVRQFPVNDARLTSLPESRLSGLAAEGKRLSTSSLAEYAPPKRRAVIFARLMDLAQTLTDDLLDMHDRLMLTYMRESERASVQEYQESGQALVERLQTFEQVCAALVKARAEQLDSYQAIEGVLPWGQLVASVNDHDAAQHLRQLDPMQHLSRSFQKVRTYASRLLDAFEFRATPSAAPLLKAIEALKEMYRDGKRTLPDGVPLRFVRPKWAAFVMDDRKINRPYYELCVLDELRLALRAGDLWVEGSRKYRDLEEYLLPQDVWQDKMAELSLKLPDTFDLYWQERSALLNAKLEEVNTGLANKELVDVSTSRGKIKVTPQKKRVPPQVEPFARRLSARLARVKVTDLMQQVVAWSGCAKCFTDLRTGKTVEKRHHLLTALLAEGLNLGMTKMAEAVTDPEITARRLMYLGDWYLRDDTYKAALAEVVNFQNAQPLAAYWGDGTTSSSDGQRFPVGGHGRKFGHLNAKYGREPGVLFYTHVSDQYAPFHTKAITANVRDALHVLDGLLYHQSNLQIQEHYTDTAGFTNQVFGMCQLLGFRFAPRIRDLTETRLYTPEPPSSYPMLAHMVNRTLNLDLIRENWDELRRLTVSVRQGTVTASLLMSKLAAYPRQNSLAQALGELGRIERTLFTLEWLSSPALRHRVHQGLNKGEALHSLTKAVVLHRGGEVRDRSKDAQNLRANGVQLLVAMISAWNTVALQQAIEEIRQEGHEVPEELLPYLSPLGWEHIGLTGDYSWRTFPEASVEMALPVG</sequence>
<feature type="domain" description="DUF4158" evidence="6">
    <location>
        <begin position="21"/>
        <end position="183"/>
    </location>
</feature>
<keyword evidence="8" id="KW-1185">Reference proteome</keyword>
<dbReference type="InterPro" id="IPR025296">
    <property type="entry name" value="DUF4158"/>
</dbReference>
<dbReference type="RefSeq" id="WP_119761076.1">
    <property type="nucleotide sequence ID" value="NZ_QYUJ01000009.1"/>
</dbReference>
<protein>
    <submittedName>
        <fullName evidence="7">Tn3 family transposase</fullName>
    </submittedName>
</protein>
<evidence type="ECO:0000259" key="5">
    <source>
        <dbReference type="Pfam" id="PF01526"/>
    </source>
</evidence>
<dbReference type="Pfam" id="PF13700">
    <property type="entry name" value="DUF4158"/>
    <property type="match status" value="1"/>
</dbReference>
<evidence type="ECO:0000256" key="1">
    <source>
        <dbReference type="ARBA" id="ARBA00009402"/>
    </source>
</evidence>
<dbReference type="InterPro" id="IPR002513">
    <property type="entry name" value="Tn3_Tnp_DDE_dom"/>
</dbReference>
<dbReference type="Pfam" id="PF01526">
    <property type="entry name" value="DDE_Tnp_Tn3"/>
    <property type="match status" value="1"/>
</dbReference>
<organism evidence="7 8">
    <name type="scientific">Deinococcus cavernae</name>
    <dbReference type="NCBI Taxonomy" id="2320857"/>
    <lineage>
        <taxon>Bacteria</taxon>
        <taxon>Thermotogati</taxon>
        <taxon>Deinococcota</taxon>
        <taxon>Deinococci</taxon>
        <taxon>Deinococcales</taxon>
        <taxon>Deinococcaceae</taxon>
        <taxon>Deinococcus</taxon>
    </lineage>
</organism>
<dbReference type="GO" id="GO:0004803">
    <property type="term" value="F:transposase activity"/>
    <property type="evidence" value="ECO:0007669"/>
    <property type="project" value="InterPro"/>
</dbReference>
<comment type="similarity">
    <text evidence="1">Belongs to the transposase 7 family.</text>
</comment>
<proteinExistence type="inferred from homology"/>
<name>A0A418VES8_9DEIO</name>